<dbReference type="InParanoid" id="M4B4Q5"/>
<name>M4B4Q5_HYAAE</name>
<proteinExistence type="predicted"/>
<dbReference type="AlphaFoldDB" id="M4B4Q5"/>
<dbReference type="Proteomes" id="UP000011713">
    <property type="component" value="Unassembled WGS sequence"/>
</dbReference>
<protein>
    <submittedName>
        <fullName evidence="1">Uncharacterized protein</fullName>
    </submittedName>
</protein>
<evidence type="ECO:0000313" key="2">
    <source>
        <dbReference type="Proteomes" id="UP000011713"/>
    </source>
</evidence>
<dbReference type="EnsemblProtists" id="HpaT801255">
    <property type="protein sequence ID" value="HpaP801255"/>
    <property type="gene ID" value="HpaG801255"/>
</dbReference>
<evidence type="ECO:0000313" key="1">
    <source>
        <dbReference type="EnsemblProtists" id="HpaP801255"/>
    </source>
</evidence>
<accession>M4B4Q5</accession>
<sequence>MFIKSAKSRIKFQRDTGLAVPRRGSTTGVLRSQPLVAGAEDTGKILSRIHSTCLTPIYQFEKALPVLMATFQCC</sequence>
<reference evidence="1" key="2">
    <citation type="submission" date="2015-06" db="UniProtKB">
        <authorList>
            <consortium name="EnsemblProtists"/>
        </authorList>
    </citation>
    <scope>IDENTIFICATION</scope>
    <source>
        <strain evidence="1">Emoy2</strain>
    </source>
</reference>
<keyword evidence="2" id="KW-1185">Reference proteome</keyword>
<organism evidence="1 2">
    <name type="scientific">Hyaloperonospora arabidopsidis (strain Emoy2)</name>
    <name type="common">Downy mildew agent</name>
    <name type="synonym">Peronospora arabidopsidis</name>
    <dbReference type="NCBI Taxonomy" id="559515"/>
    <lineage>
        <taxon>Eukaryota</taxon>
        <taxon>Sar</taxon>
        <taxon>Stramenopiles</taxon>
        <taxon>Oomycota</taxon>
        <taxon>Peronosporomycetes</taxon>
        <taxon>Peronosporales</taxon>
        <taxon>Peronosporaceae</taxon>
        <taxon>Hyaloperonospora</taxon>
    </lineage>
</organism>
<dbReference type="EMBL" id="JH598325">
    <property type="status" value="NOT_ANNOTATED_CDS"/>
    <property type="molecule type" value="Genomic_DNA"/>
</dbReference>
<reference evidence="2" key="1">
    <citation type="journal article" date="2010" name="Science">
        <title>Signatures of adaptation to obligate biotrophy in the Hyaloperonospora arabidopsidis genome.</title>
        <authorList>
            <person name="Baxter L."/>
            <person name="Tripathy S."/>
            <person name="Ishaque N."/>
            <person name="Boot N."/>
            <person name="Cabral A."/>
            <person name="Kemen E."/>
            <person name="Thines M."/>
            <person name="Ah-Fong A."/>
            <person name="Anderson R."/>
            <person name="Badejoko W."/>
            <person name="Bittner-Eddy P."/>
            <person name="Boore J.L."/>
            <person name="Chibucos M.C."/>
            <person name="Coates M."/>
            <person name="Dehal P."/>
            <person name="Delehaunty K."/>
            <person name="Dong S."/>
            <person name="Downton P."/>
            <person name="Dumas B."/>
            <person name="Fabro G."/>
            <person name="Fronick C."/>
            <person name="Fuerstenberg S.I."/>
            <person name="Fulton L."/>
            <person name="Gaulin E."/>
            <person name="Govers F."/>
            <person name="Hughes L."/>
            <person name="Humphray S."/>
            <person name="Jiang R.H."/>
            <person name="Judelson H."/>
            <person name="Kamoun S."/>
            <person name="Kyung K."/>
            <person name="Meijer H."/>
            <person name="Minx P."/>
            <person name="Morris P."/>
            <person name="Nelson J."/>
            <person name="Phuntumart V."/>
            <person name="Qutob D."/>
            <person name="Rehmany A."/>
            <person name="Rougon-Cardoso A."/>
            <person name="Ryden P."/>
            <person name="Torto-Alalibo T."/>
            <person name="Studholme D."/>
            <person name="Wang Y."/>
            <person name="Win J."/>
            <person name="Wood J."/>
            <person name="Clifton S.W."/>
            <person name="Rogers J."/>
            <person name="Van den Ackerveken G."/>
            <person name="Jones J.D."/>
            <person name="McDowell J.M."/>
            <person name="Beynon J."/>
            <person name="Tyler B.M."/>
        </authorList>
    </citation>
    <scope>NUCLEOTIDE SEQUENCE [LARGE SCALE GENOMIC DNA]</scope>
    <source>
        <strain evidence="2">Emoy2</strain>
    </source>
</reference>
<dbReference type="HOGENOM" id="CLU_2693076_0_0_1"/>
<dbReference type="VEuPathDB" id="FungiDB:HpaG801255"/>